<dbReference type="SMART" id="SM00248">
    <property type="entry name" value="ANK"/>
    <property type="match status" value="4"/>
</dbReference>
<dbReference type="Pfam" id="PF12796">
    <property type="entry name" value="Ank_2"/>
    <property type="match status" value="2"/>
</dbReference>
<feature type="region of interest" description="Disordered" evidence="8">
    <location>
        <begin position="640"/>
        <end position="675"/>
    </location>
</feature>
<dbReference type="OrthoDB" id="341259at2759"/>
<feature type="repeat" description="ANK" evidence="7">
    <location>
        <begin position="67"/>
        <end position="99"/>
    </location>
</feature>
<dbReference type="PROSITE" id="PS50297">
    <property type="entry name" value="ANK_REP_REGION"/>
    <property type="match status" value="4"/>
</dbReference>
<feature type="compositionally biased region" description="Polar residues" evidence="8">
    <location>
        <begin position="651"/>
        <end position="664"/>
    </location>
</feature>
<feature type="transmembrane region" description="Helical" evidence="9">
    <location>
        <begin position="1220"/>
        <end position="1237"/>
    </location>
</feature>
<dbReference type="EMBL" id="JAACFV010000339">
    <property type="protein sequence ID" value="KAF7502109.1"/>
    <property type="molecule type" value="Genomic_DNA"/>
</dbReference>
<evidence type="ECO:0000256" key="6">
    <source>
        <dbReference type="ARBA" id="ARBA00023136"/>
    </source>
</evidence>
<keyword evidence="6 9" id="KW-0472">Membrane</keyword>
<evidence type="ECO:0000256" key="5">
    <source>
        <dbReference type="ARBA" id="ARBA00023043"/>
    </source>
</evidence>
<accession>A0A8H7A692</accession>
<reference evidence="10" key="1">
    <citation type="submission" date="2020-02" db="EMBL/GenBank/DDBJ databases">
        <authorList>
            <person name="Palmer J.M."/>
        </authorList>
    </citation>
    <scope>NUCLEOTIDE SEQUENCE</scope>
    <source>
        <strain evidence="10">EPUS1.4</strain>
        <tissue evidence="10">Thallus</tissue>
    </source>
</reference>
<evidence type="ECO:0000256" key="4">
    <source>
        <dbReference type="ARBA" id="ARBA00022989"/>
    </source>
</evidence>
<evidence type="ECO:0000256" key="1">
    <source>
        <dbReference type="ARBA" id="ARBA00004141"/>
    </source>
</evidence>
<dbReference type="GO" id="GO:0016020">
    <property type="term" value="C:membrane"/>
    <property type="evidence" value="ECO:0007669"/>
    <property type="project" value="UniProtKB-SubCell"/>
</dbReference>
<dbReference type="PROSITE" id="PS50088">
    <property type="entry name" value="ANK_REPEAT"/>
    <property type="match status" value="4"/>
</dbReference>
<dbReference type="Proteomes" id="UP000606974">
    <property type="component" value="Unassembled WGS sequence"/>
</dbReference>
<feature type="compositionally biased region" description="Low complexity" evidence="8">
    <location>
        <begin position="581"/>
        <end position="594"/>
    </location>
</feature>
<dbReference type="PANTHER" id="PTHR24173">
    <property type="entry name" value="ANKYRIN REPEAT CONTAINING"/>
    <property type="match status" value="1"/>
</dbReference>
<keyword evidence="5 7" id="KW-0040">ANK repeat</keyword>
<dbReference type="SUPFAM" id="SSF48403">
    <property type="entry name" value="Ankyrin repeat"/>
    <property type="match status" value="1"/>
</dbReference>
<evidence type="ECO:0008006" key="12">
    <source>
        <dbReference type="Google" id="ProtNLM"/>
    </source>
</evidence>
<dbReference type="Gene3D" id="1.25.40.20">
    <property type="entry name" value="Ankyrin repeat-containing domain"/>
    <property type="match status" value="1"/>
</dbReference>
<comment type="caution">
    <text evidence="10">The sequence shown here is derived from an EMBL/GenBank/DDBJ whole genome shotgun (WGS) entry which is preliminary data.</text>
</comment>
<dbReference type="SUPFAM" id="SSF144083">
    <property type="entry name" value="Magnesium transport protein CorA, transmembrane region"/>
    <property type="match status" value="1"/>
</dbReference>
<feature type="repeat" description="ANK" evidence="7">
    <location>
        <begin position="100"/>
        <end position="132"/>
    </location>
</feature>
<keyword evidence="11" id="KW-1185">Reference proteome</keyword>
<keyword evidence="4 9" id="KW-1133">Transmembrane helix</keyword>
<feature type="transmembrane region" description="Helical" evidence="9">
    <location>
        <begin position="1281"/>
        <end position="1305"/>
    </location>
</feature>
<name>A0A8H7A692_9EURO</name>
<feature type="region of interest" description="Disordered" evidence="8">
    <location>
        <begin position="406"/>
        <end position="425"/>
    </location>
</feature>
<feature type="repeat" description="ANK" evidence="7">
    <location>
        <begin position="167"/>
        <end position="199"/>
    </location>
</feature>
<feature type="repeat" description="ANK" evidence="7">
    <location>
        <begin position="134"/>
        <end position="166"/>
    </location>
</feature>
<feature type="transmembrane region" description="Helical" evidence="9">
    <location>
        <begin position="1177"/>
        <end position="1199"/>
    </location>
</feature>
<dbReference type="PANTHER" id="PTHR24173:SF74">
    <property type="entry name" value="ANKYRIN REPEAT DOMAIN-CONTAINING PROTEIN 16"/>
    <property type="match status" value="1"/>
</dbReference>
<feature type="region of interest" description="Disordered" evidence="8">
    <location>
        <begin position="790"/>
        <end position="940"/>
    </location>
</feature>
<dbReference type="InterPro" id="IPR002110">
    <property type="entry name" value="Ankyrin_rpt"/>
</dbReference>
<evidence type="ECO:0000313" key="11">
    <source>
        <dbReference type="Proteomes" id="UP000606974"/>
    </source>
</evidence>
<feature type="transmembrane region" description="Helical" evidence="9">
    <location>
        <begin position="1249"/>
        <end position="1269"/>
    </location>
</feature>
<sequence length="1323" mass="145871">MAQVQYTGGPERNHDPDFDLEAETNDDPESDSRKKGLLLLEKVRVGNGEAVQHLLEEGADLRASDPDGRTALHLAVNIKDESLIQLLLENGADVEAAARNGSKPLYLAATSGNDAVVKLLLQFNANVESFNIETETTALYQAVDNQHIAVTRTLLERGADVDRRNPNGHTPLFSAVIHGNLELAQLLLKSGANKKIRSEDGQTVEDFARGHNAMMDLLRSDQLLQGPKIENRRALSEPRFVHIPSLPADQADKLIACHGFEATIVDFFVRESEQRIQVSSSVYEILYGKGPEAIMDSAKGTKSGGQKPLFRWYHLPANNMEWVEVLVSRLLAGQNPSEAILTDEVKSRLALTNSASRQYRVSTAHSSFMRPLCRTVPSRLGSSSVDNNADQVMLFGYEKMAQTIMQSPEGEAGESSDSGRVFRGTLNPRSAFRDLRRKVRLKSDHVVKLLKISWGDQEDLEQGANSADYGGLGSSTGIDPRKENSAGPAANPDEQRHSIDGRKAHIDEKKLDALDGKKTNPDKKKISFDQSTEKTRASIRKDEEKQMVKNIDDKNLEDHVAIDLADDERSAKGAQNKDAETFPTPTPASETEPTQKASDTQKESQSPDNQVALLPPPPKDLTYSTPVHAGLRASDSNQIASAAPGKDQQDNNESLATDPVNTSAKGKGKLTDPTKANASLETGIASKPGFISRPRKARTSLRDLDEHLIKGYLLPVDGGGTPPLQLRRTLDQYFYTHLESTSHRDSDQVVYRYMKKQGLAPKMFMVDQLWLWILNNDTVISCCPQRWDIWSGDSPPQPLPPPPTPPPPTPPPPPPSPPRPPHGGRDPPPPPVNLLGDPPPPASPGPEGPLPVHRRDPPPPPPPLASRSMVPILVAAGPRQESKRKGKREPRAELLAWVSGSKSSRAPKRAKAEGRVYAQSDGTLEERSESRPSTSEEKKKRWDFLQRDPLNVHQMILKHLQGSARAPITSVYDLANLVTDTCVNVFDQYEVPDEFQFFDFFEHSVGVVVDEEAKCFQQFARDLRETRDGNYDNLASLFSITRETELLVEIKDIQDELSILQMVLKDQLAILQEFILLTVRAKAVEWADKKNENEMSKRNAVVQSHLDRVEKMDKLAEKTYQALNQLLDLKQKQANVSQAESTAEQAKAANVLSAESVKQAEAANKQAKETARQGKTVLVFTVVTIIFLPLSFVAAFFAINIDRFPWNGDGKLPMDYVLKYMLSISGAVSIPFILVALNQDRIAGWMRGHGTTITVWITMILTAAIPLSVMWTRDLASGMKAAVTVTIIMMVLMGAVAQAMGWLGVLGTNGSGLRRTVIIVEDD</sequence>
<keyword evidence="2 9" id="KW-0812">Transmembrane</keyword>
<feature type="compositionally biased region" description="Basic and acidic residues" evidence="8">
    <location>
        <begin position="924"/>
        <end position="940"/>
    </location>
</feature>
<evidence type="ECO:0000313" key="10">
    <source>
        <dbReference type="EMBL" id="KAF7502109.1"/>
    </source>
</evidence>
<protein>
    <recommendedName>
        <fullName evidence="12">Ankyrin repeat protein</fullName>
    </recommendedName>
</protein>
<evidence type="ECO:0000256" key="9">
    <source>
        <dbReference type="SAM" id="Phobius"/>
    </source>
</evidence>
<evidence type="ECO:0000256" key="3">
    <source>
        <dbReference type="ARBA" id="ARBA00022737"/>
    </source>
</evidence>
<evidence type="ECO:0000256" key="2">
    <source>
        <dbReference type="ARBA" id="ARBA00022692"/>
    </source>
</evidence>
<dbReference type="InterPro" id="IPR036770">
    <property type="entry name" value="Ankyrin_rpt-contain_sf"/>
</dbReference>
<proteinExistence type="predicted"/>
<gene>
    <name evidence="10" type="ORF">GJ744_007110</name>
</gene>
<feature type="compositionally biased region" description="Pro residues" evidence="8">
    <location>
        <begin position="795"/>
        <end position="849"/>
    </location>
</feature>
<comment type="subcellular location">
    <subcellularLocation>
        <location evidence="1">Membrane</location>
        <topology evidence="1">Multi-pass membrane protein</topology>
    </subcellularLocation>
</comment>
<feature type="region of interest" description="Disordered" evidence="8">
    <location>
        <begin position="1"/>
        <end position="34"/>
    </location>
</feature>
<feature type="compositionally biased region" description="Acidic residues" evidence="8">
    <location>
        <begin position="18"/>
        <end position="29"/>
    </location>
</feature>
<evidence type="ECO:0000256" key="7">
    <source>
        <dbReference type="PROSITE-ProRule" id="PRU00023"/>
    </source>
</evidence>
<feature type="region of interest" description="Disordered" evidence="8">
    <location>
        <begin position="461"/>
        <end position="626"/>
    </location>
</feature>
<feature type="compositionally biased region" description="Basic and acidic residues" evidence="8">
    <location>
        <begin position="493"/>
        <end position="580"/>
    </location>
</feature>
<dbReference type="InterPro" id="IPR045863">
    <property type="entry name" value="CorA_TM1_TM2"/>
</dbReference>
<keyword evidence="3" id="KW-0677">Repeat</keyword>
<organism evidence="10 11">
    <name type="scientific">Endocarpon pusillum</name>
    <dbReference type="NCBI Taxonomy" id="364733"/>
    <lineage>
        <taxon>Eukaryota</taxon>
        <taxon>Fungi</taxon>
        <taxon>Dikarya</taxon>
        <taxon>Ascomycota</taxon>
        <taxon>Pezizomycotina</taxon>
        <taxon>Eurotiomycetes</taxon>
        <taxon>Chaetothyriomycetidae</taxon>
        <taxon>Verrucariales</taxon>
        <taxon>Verrucariaceae</taxon>
        <taxon>Endocarpon</taxon>
    </lineage>
</organism>
<evidence type="ECO:0000256" key="8">
    <source>
        <dbReference type="SAM" id="MobiDB-lite"/>
    </source>
</evidence>
<dbReference type="Gene3D" id="1.20.58.340">
    <property type="entry name" value="Magnesium transport protein CorA, transmembrane region"/>
    <property type="match status" value="1"/>
</dbReference>
<feature type="compositionally biased region" description="Polar residues" evidence="8">
    <location>
        <begin position="595"/>
        <end position="609"/>
    </location>
</feature>